<dbReference type="EMBL" id="CP000473">
    <property type="protein sequence ID" value="ABJ81018.1"/>
    <property type="molecule type" value="Genomic_DNA"/>
</dbReference>
<reference evidence="14" key="1">
    <citation type="submission" date="2006-10" db="EMBL/GenBank/DDBJ databases">
        <title>Complete sequence of Solibacter usitatus Ellin6076.</title>
        <authorList>
            <consortium name="US DOE Joint Genome Institute"/>
            <person name="Copeland A."/>
            <person name="Lucas S."/>
            <person name="Lapidus A."/>
            <person name="Barry K."/>
            <person name="Detter J.C."/>
            <person name="Glavina del Rio T."/>
            <person name="Hammon N."/>
            <person name="Israni S."/>
            <person name="Dalin E."/>
            <person name="Tice H."/>
            <person name="Pitluck S."/>
            <person name="Thompson L.S."/>
            <person name="Brettin T."/>
            <person name="Bruce D."/>
            <person name="Han C."/>
            <person name="Tapia R."/>
            <person name="Gilna P."/>
            <person name="Schmutz J."/>
            <person name="Larimer F."/>
            <person name="Land M."/>
            <person name="Hauser L."/>
            <person name="Kyrpides N."/>
            <person name="Mikhailova N."/>
            <person name="Janssen P.H."/>
            <person name="Kuske C.R."/>
            <person name="Richardson P."/>
        </authorList>
    </citation>
    <scope>NUCLEOTIDE SEQUENCE</scope>
    <source>
        <strain evidence="14">Ellin6076</strain>
    </source>
</reference>
<comment type="function">
    <text evidence="10">Confers DNA tethering and processivity to DNA polymerases and other proteins. Acts as a clamp, forming a ring around DNA (a reaction catalyzed by the clamp-loading complex) which diffuses in an ATP-independent manner freely and bidirectionally along dsDNA. Initially characterized for its ability to contact the catalytic subunit of DNA polymerase III (Pol III), a complex, multichain enzyme responsible for most of the replicative synthesis in bacteria; Pol III exhibits 3'-5' exonuclease proofreading activity. The beta chain is required for initiation of replication as well as for processivity of DNA replication.</text>
</comment>
<dbReference type="GO" id="GO:0006271">
    <property type="term" value="P:DNA strand elongation involved in DNA replication"/>
    <property type="evidence" value="ECO:0007669"/>
    <property type="project" value="TreeGrafter"/>
</dbReference>
<evidence type="ECO:0000256" key="10">
    <source>
        <dbReference type="PIRNR" id="PIRNR000804"/>
    </source>
</evidence>
<dbReference type="GO" id="GO:0008408">
    <property type="term" value="F:3'-5' exonuclease activity"/>
    <property type="evidence" value="ECO:0007669"/>
    <property type="project" value="InterPro"/>
</dbReference>
<keyword evidence="9" id="KW-0238">DNA-binding</keyword>
<evidence type="ECO:0000259" key="12">
    <source>
        <dbReference type="Pfam" id="PF02767"/>
    </source>
</evidence>
<dbReference type="NCBIfam" id="TIGR00663">
    <property type="entry name" value="dnan"/>
    <property type="match status" value="1"/>
</dbReference>
<evidence type="ECO:0000256" key="1">
    <source>
        <dbReference type="ARBA" id="ARBA00004496"/>
    </source>
</evidence>
<dbReference type="Gene3D" id="3.70.10.10">
    <property type="match status" value="1"/>
</dbReference>
<dbReference type="InterPro" id="IPR001001">
    <property type="entry name" value="DNA_polIII_beta"/>
</dbReference>
<dbReference type="SMART" id="SM00480">
    <property type="entry name" value="POL3Bc"/>
    <property type="match status" value="1"/>
</dbReference>
<evidence type="ECO:0000259" key="11">
    <source>
        <dbReference type="Pfam" id="PF00712"/>
    </source>
</evidence>
<dbReference type="KEGG" id="sus:Acid_0002"/>
<dbReference type="InterPro" id="IPR022634">
    <property type="entry name" value="DNA_polIII_beta_N"/>
</dbReference>
<evidence type="ECO:0000259" key="13">
    <source>
        <dbReference type="Pfam" id="PF02768"/>
    </source>
</evidence>
<dbReference type="HOGENOM" id="CLU_038149_4_0_0"/>
<comment type="subcellular location">
    <subcellularLocation>
        <location evidence="1 10">Cytoplasm</location>
    </subcellularLocation>
</comment>
<evidence type="ECO:0000256" key="6">
    <source>
        <dbReference type="ARBA" id="ARBA00022695"/>
    </source>
</evidence>
<dbReference type="InterPro" id="IPR046938">
    <property type="entry name" value="DNA_clamp_sf"/>
</dbReference>
<evidence type="ECO:0000256" key="4">
    <source>
        <dbReference type="ARBA" id="ARBA00022490"/>
    </source>
</evidence>
<evidence type="ECO:0000256" key="3">
    <source>
        <dbReference type="ARBA" id="ARBA00021035"/>
    </source>
</evidence>
<evidence type="ECO:0000256" key="5">
    <source>
        <dbReference type="ARBA" id="ARBA00022679"/>
    </source>
</evidence>
<dbReference type="InParanoid" id="Q02D48"/>
<dbReference type="SUPFAM" id="SSF55979">
    <property type="entry name" value="DNA clamp"/>
    <property type="match status" value="3"/>
</dbReference>
<feature type="domain" description="DNA polymerase III beta sliding clamp central" evidence="12">
    <location>
        <begin position="127"/>
        <end position="246"/>
    </location>
</feature>
<dbReference type="PANTHER" id="PTHR30478:SF0">
    <property type="entry name" value="BETA SLIDING CLAMP"/>
    <property type="match status" value="1"/>
</dbReference>
<feature type="domain" description="DNA polymerase III beta sliding clamp C-terminal" evidence="13">
    <location>
        <begin position="249"/>
        <end position="371"/>
    </location>
</feature>
<dbReference type="GO" id="GO:0009360">
    <property type="term" value="C:DNA polymerase III complex"/>
    <property type="evidence" value="ECO:0007669"/>
    <property type="project" value="InterPro"/>
</dbReference>
<dbReference type="Pfam" id="PF02768">
    <property type="entry name" value="DNA_pol3_beta_3"/>
    <property type="match status" value="1"/>
</dbReference>
<comment type="subunit">
    <text evidence="10">Forms a ring-shaped head-to-tail homodimer around DNA.</text>
</comment>
<dbReference type="GO" id="GO:0005737">
    <property type="term" value="C:cytoplasm"/>
    <property type="evidence" value="ECO:0007669"/>
    <property type="project" value="UniProtKB-SubCell"/>
</dbReference>
<dbReference type="Gene3D" id="3.10.150.10">
    <property type="entry name" value="DNA Polymerase III, subunit A, domain 2"/>
    <property type="match status" value="1"/>
</dbReference>
<evidence type="ECO:0000256" key="2">
    <source>
        <dbReference type="ARBA" id="ARBA00010752"/>
    </source>
</evidence>
<keyword evidence="5 10" id="KW-0808">Transferase</keyword>
<evidence type="ECO:0000313" key="14">
    <source>
        <dbReference type="EMBL" id="ABJ81018.1"/>
    </source>
</evidence>
<name>Q02D48_SOLUE</name>
<dbReference type="PANTHER" id="PTHR30478">
    <property type="entry name" value="DNA POLYMERASE III SUBUNIT BETA"/>
    <property type="match status" value="1"/>
</dbReference>
<dbReference type="InterPro" id="IPR022637">
    <property type="entry name" value="DNA_polIII_beta_cen"/>
</dbReference>
<keyword evidence="7 10" id="KW-0235">DNA replication</keyword>
<dbReference type="FunCoup" id="Q02D48">
    <property type="interactions" value="435"/>
</dbReference>
<dbReference type="CDD" id="cd00140">
    <property type="entry name" value="beta_clamp"/>
    <property type="match status" value="1"/>
</dbReference>
<proteinExistence type="inferred from homology"/>
<keyword evidence="4 10" id="KW-0963">Cytoplasm</keyword>
<evidence type="ECO:0000256" key="8">
    <source>
        <dbReference type="ARBA" id="ARBA00022932"/>
    </source>
</evidence>
<dbReference type="AlphaFoldDB" id="Q02D48"/>
<keyword evidence="6 10" id="KW-0548">Nucleotidyltransferase</keyword>
<dbReference type="PIRSF" id="PIRSF000804">
    <property type="entry name" value="DNA_pol_III_b"/>
    <property type="match status" value="1"/>
</dbReference>
<evidence type="ECO:0000256" key="7">
    <source>
        <dbReference type="ARBA" id="ARBA00022705"/>
    </source>
</evidence>
<evidence type="ECO:0000256" key="9">
    <source>
        <dbReference type="ARBA" id="ARBA00023125"/>
    </source>
</evidence>
<dbReference type="GO" id="GO:0003677">
    <property type="term" value="F:DNA binding"/>
    <property type="evidence" value="ECO:0007669"/>
    <property type="project" value="UniProtKB-UniRule"/>
</dbReference>
<dbReference type="STRING" id="234267.Acid_0002"/>
<protein>
    <recommendedName>
        <fullName evidence="3 10">Beta sliding clamp</fullName>
    </recommendedName>
</protein>
<dbReference type="eggNOG" id="COG0592">
    <property type="taxonomic scope" value="Bacteria"/>
</dbReference>
<dbReference type="InterPro" id="IPR022635">
    <property type="entry name" value="DNA_polIII_beta_C"/>
</dbReference>
<gene>
    <name evidence="14" type="ordered locus">Acid_0002</name>
</gene>
<organism evidence="14">
    <name type="scientific">Solibacter usitatus (strain Ellin6076)</name>
    <dbReference type="NCBI Taxonomy" id="234267"/>
    <lineage>
        <taxon>Bacteria</taxon>
        <taxon>Pseudomonadati</taxon>
        <taxon>Acidobacteriota</taxon>
        <taxon>Terriglobia</taxon>
        <taxon>Bryobacterales</taxon>
        <taxon>Solibacteraceae</taxon>
        <taxon>Candidatus Solibacter</taxon>
    </lineage>
</organism>
<dbReference type="OrthoDB" id="8421503at2"/>
<accession>Q02D48</accession>
<dbReference type="Pfam" id="PF02767">
    <property type="entry name" value="DNA_pol3_beta_2"/>
    <property type="match status" value="1"/>
</dbReference>
<dbReference type="Pfam" id="PF00712">
    <property type="entry name" value="DNA_pol3_beta"/>
    <property type="match status" value="1"/>
</dbReference>
<dbReference type="GO" id="GO:0003887">
    <property type="term" value="F:DNA-directed DNA polymerase activity"/>
    <property type="evidence" value="ECO:0007669"/>
    <property type="project" value="UniProtKB-UniRule"/>
</dbReference>
<sequence>MEFTVSKSDLVRELSLSQGVVEKKTTIPILSNVLLEAADDRITLTATDLELGIRCSCPARVKKEGSGTVPARKLLDYMRLLPEGDVNMKFLDNHWASITSGRSRTRIAGMSRESFPELPQMPEPIAQVPVKTLASMIARTSFAISMEESRFTLNGALLLMRPEGLTMVATDGHRLAYVQAEPAESGSADKPFRALVPKKAMSELTKLSDDAGEGAMAIVAGDDNHLFFQIGHRLLITRKLTGNFPDYERVLPKDHQFMAKLEKGEIRSAIERVAQFADERSRAIRVQFNSGEVRVFSSSVETGESEESVPAEYTGPDIEIGFNAQYLLDFLRAISQDHVAFELKDQKSAGELRPAGDAIADQYRYVVMPMRI</sequence>
<feature type="domain" description="DNA polymerase III beta sliding clamp N-terminal" evidence="11">
    <location>
        <begin position="1"/>
        <end position="119"/>
    </location>
</feature>
<comment type="similarity">
    <text evidence="2 10">Belongs to the beta sliding clamp family.</text>
</comment>
<keyword evidence="8 10" id="KW-0239">DNA-directed DNA polymerase</keyword>